<dbReference type="Proteomes" id="UP000241890">
    <property type="component" value="Unassembled WGS sequence"/>
</dbReference>
<dbReference type="PANTHER" id="PTHR43699">
    <property type="entry name" value="3-DEHYDROQUINATE DEHYDRATASE"/>
    <property type="match status" value="1"/>
</dbReference>
<dbReference type="Gene3D" id="3.20.20.70">
    <property type="entry name" value="Aldolase class I"/>
    <property type="match status" value="1"/>
</dbReference>
<dbReference type="SUPFAM" id="SSF51569">
    <property type="entry name" value="Aldolase"/>
    <property type="match status" value="1"/>
</dbReference>
<dbReference type="PROSITE" id="PS01028">
    <property type="entry name" value="DEHYDROQUINASE_I"/>
    <property type="match status" value="1"/>
</dbReference>
<name>A0A2R5GTR7_9STRA</name>
<evidence type="ECO:0000256" key="1">
    <source>
        <dbReference type="ARBA" id="ARBA00001864"/>
    </source>
</evidence>
<sequence length="222" mass="23717">MLCASVSERTAEACGEILDGLREGEMTELRADLMSVRGGGEVDDAAMAELCARKVPKVLTCRDLKVPGFTDERKDLLTSLMDGGGVQMVDLEIEAPQEYREAIIASAKSNGVKVVVSYHNYEETPADAQLQEIIETCKTYGADIAKVAVACKSRQDAARVLALYNTEFPTVALGMGAPGKITRMAALQLGAPFTFVALSPETATAPGQLTLDQMRQIADITA</sequence>
<dbReference type="GO" id="GO:0003855">
    <property type="term" value="F:3-dehydroquinate dehydratase activity"/>
    <property type="evidence" value="ECO:0007669"/>
    <property type="project" value="UniProtKB-EC"/>
</dbReference>
<keyword evidence="6" id="KW-1185">Reference proteome</keyword>
<proteinExistence type="inferred from homology"/>
<dbReference type="PANTHER" id="PTHR43699:SF1">
    <property type="entry name" value="3-DEHYDROQUINATE DEHYDRATASE"/>
    <property type="match status" value="1"/>
</dbReference>
<evidence type="ECO:0000256" key="2">
    <source>
        <dbReference type="ARBA" id="ARBA00012060"/>
    </source>
</evidence>
<reference evidence="5 6" key="1">
    <citation type="submission" date="2017-12" db="EMBL/GenBank/DDBJ databases">
        <title>Sequencing, de novo assembly and annotation of complete genome of a new Thraustochytrid species, strain FCC1311.</title>
        <authorList>
            <person name="Sedici K."/>
            <person name="Godart F."/>
            <person name="Aiese Cigliano R."/>
            <person name="Sanseverino W."/>
            <person name="Barakat M."/>
            <person name="Ortet P."/>
            <person name="Marechal E."/>
            <person name="Cagnac O."/>
            <person name="Amato A."/>
        </authorList>
    </citation>
    <scope>NUCLEOTIDE SEQUENCE [LARGE SCALE GENOMIC DNA]</scope>
</reference>
<dbReference type="OrthoDB" id="204377at2759"/>
<dbReference type="Pfam" id="PF01487">
    <property type="entry name" value="DHquinase_I"/>
    <property type="match status" value="1"/>
</dbReference>
<gene>
    <name evidence="5" type="ORF">FCC1311_101882</name>
</gene>
<keyword evidence="4" id="KW-0704">Schiff base</keyword>
<dbReference type="InterPro" id="IPR013785">
    <property type="entry name" value="Aldolase_TIM"/>
</dbReference>
<accession>A0A2R5GTR7</accession>
<dbReference type="CDD" id="cd00502">
    <property type="entry name" value="DHQase_I"/>
    <property type="match status" value="1"/>
</dbReference>
<dbReference type="EMBL" id="BEYU01000175">
    <property type="protein sequence ID" value="GBG33965.1"/>
    <property type="molecule type" value="Genomic_DNA"/>
</dbReference>
<dbReference type="InParanoid" id="A0A2R5GTR7"/>
<evidence type="ECO:0000313" key="5">
    <source>
        <dbReference type="EMBL" id="GBG33965.1"/>
    </source>
</evidence>
<dbReference type="GO" id="GO:0046279">
    <property type="term" value="P:3,4-dihydroxybenzoate biosynthetic process"/>
    <property type="evidence" value="ECO:0007669"/>
    <property type="project" value="UniProtKB-ARBA"/>
</dbReference>
<evidence type="ECO:0000313" key="6">
    <source>
        <dbReference type="Proteomes" id="UP000241890"/>
    </source>
</evidence>
<organism evidence="5 6">
    <name type="scientific">Hondaea fermentalgiana</name>
    <dbReference type="NCBI Taxonomy" id="2315210"/>
    <lineage>
        <taxon>Eukaryota</taxon>
        <taxon>Sar</taxon>
        <taxon>Stramenopiles</taxon>
        <taxon>Bigyra</taxon>
        <taxon>Labyrinthulomycetes</taxon>
        <taxon>Thraustochytrida</taxon>
        <taxon>Thraustochytriidae</taxon>
        <taxon>Hondaea</taxon>
    </lineage>
</organism>
<evidence type="ECO:0000256" key="4">
    <source>
        <dbReference type="ARBA" id="ARBA00023270"/>
    </source>
</evidence>
<comment type="caution">
    <text evidence="5">The sequence shown here is derived from an EMBL/GenBank/DDBJ whole genome shotgun (WGS) entry which is preliminary data.</text>
</comment>
<dbReference type="AlphaFoldDB" id="A0A2R5GTR7"/>
<protein>
    <recommendedName>
        <fullName evidence="2">3-dehydroquinate dehydratase</fullName>
        <ecNumber evidence="2">4.2.1.10</ecNumber>
    </recommendedName>
</protein>
<dbReference type="InterPro" id="IPR001381">
    <property type="entry name" value="DHquinase_I"/>
</dbReference>
<evidence type="ECO:0000256" key="3">
    <source>
        <dbReference type="ARBA" id="ARBA00023239"/>
    </source>
</evidence>
<dbReference type="HAMAP" id="MF_00214">
    <property type="entry name" value="AroD"/>
    <property type="match status" value="1"/>
</dbReference>
<dbReference type="InterPro" id="IPR050146">
    <property type="entry name" value="Type-I_3-dehydroquinase"/>
</dbReference>
<dbReference type="InterPro" id="IPR018508">
    <property type="entry name" value="3-dehydroquinate_DH_AS"/>
</dbReference>
<comment type="catalytic activity">
    <reaction evidence="1">
        <text>3-dehydroquinate = 3-dehydroshikimate + H2O</text>
        <dbReference type="Rhea" id="RHEA:21096"/>
        <dbReference type="ChEBI" id="CHEBI:15377"/>
        <dbReference type="ChEBI" id="CHEBI:16630"/>
        <dbReference type="ChEBI" id="CHEBI:32364"/>
        <dbReference type="EC" id="4.2.1.10"/>
    </reaction>
</comment>
<keyword evidence="3" id="KW-0456">Lyase</keyword>
<dbReference type="EC" id="4.2.1.10" evidence="2"/>